<name>A0A0F9J8L5_9ZZZZ</name>
<sequence length="132" mass="15525">MAKRQYKYKRKVEPVLPSLRRRDVRYLLFRIKRGLLETVDFSLRQHAEIVEKTILGQLKKKGLVWRGFTFKWDVSPTNPYKVIGKTIQEWLTEGGSFEEVPDGVDPRSFLLRVDPENVPLLRRQPPAFTGQE</sequence>
<gene>
    <name evidence="1" type="ORF">LCGC14_1486980</name>
</gene>
<evidence type="ECO:0000313" key="1">
    <source>
        <dbReference type="EMBL" id="KKM65868.1"/>
    </source>
</evidence>
<proteinExistence type="predicted"/>
<reference evidence="1" key="1">
    <citation type="journal article" date="2015" name="Nature">
        <title>Complex archaea that bridge the gap between prokaryotes and eukaryotes.</title>
        <authorList>
            <person name="Spang A."/>
            <person name="Saw J.H."/>
            <person name="Jorgensen S.L."/>
            <person name="Zaremba-Niedzwiedzka K."/>
            <person name="Martijn J."/>
            <person name="Lind A.E."/>
            <person name="van Eijk R."/>
            <person name="Schleper C."/>
            <person name="Guy L."/>
            <person name="Ettema T.J."/>
        </authorList>
    </citation>
    <scope>NUCLEOTIDE SEQUENCE</scope>
</reference>
<comment type="caution">
    <text evidence="1">The sequence shown here is derived from an EMBL/GenBank/DDBJ whole genome shotgun (WGS) entry which is preliminary data.</text>
</comment>
<dbReference type="AlphaFoldDB" id="A0A0F9J8L5"/>
<accession>A0A0F9J8L5</accession>
<dbReference type="EMBL" id="LAZR01010643">
    <property type="protein sequence ID" value="KKM65868.1"/>
    <property type="molecule type" value="Genomic_DNA"/>
</dbReference>
<protein>
    <submittedName>
        <fullName evidence="1">Uncharacterized protein</fullName>
    </submittedName>
</protein>
<organism evidence="1">
    <name type="scientific">marine sediment metagenome</name>
    <dbReference type="NCBI Taxonomy" id="412755"/>
    <lineage>
        <taxon>unclassified sequences</taxon>
        <taxon>metagenomes</taxon>
        <taxon>ecological metagenomes</taxon>
    </lineage>
</organism>